<name>A0ABP1G2M1_9CHLO</name>
<proteinExistence type="predicted"/>
<feature type="chain" id="PRO_5047042791" evidence="1">
    <location>
        <begin position="18"/>
        <end position="306"/>
    </location>
</feature>
<comment type="caution">
    <text evidence="2">The sequence shown here is derived from an EMBL/GenBank/DDBJ whole genome shotgun (WGS) entry which is preliminary data.</text>
</comment>
<organism evidence="2 3">
    <name type="scientific">Coccomyxa viridis</name>
    <dbReference type="NCBI Taxonomy" id="1274662"/>
    <lineage>
        <taxon>Eukaryota</taxon>
        <taxon>Viridiplantae</taxon>
        <taxon>Chlorophyta</taxon>
        <taxon>core chlorophytes</taxon>
        <taxon>Trebouxiophyceae</taxon>
        <taxon>Trebouxiophyceae incertae sedis</taxon>
        <taxon>Coccomyxaceae</taxon>
        <taxon>Coccomyxa</taxon>
    </lineage>
</organism>
<protein>
    <submittedName>
        <fullName evidence="2">G8355 protein</fullName>
    </submittedName>
</protein>
<keyword evidence="1" id="KW-0732">Signal</keyword>
<feature type="signal peptide" evidence="1">
    <location>
        <begin position="1"/>
        <end position="17"/>
    </location>
</feature>
<gene>
    <name evidence="2" type="primary">g8355</name>
    <name evidence="2" type="ORF">VP750_LOCUS7183</name>
</gene>
<sequence>MQRWVLALLLGSTELTSLSMVADCVPWTPVLGVLQLQHLELTLRDDKPWLEDLMADLSLCPCLETLKIADEGFWYDTPSKDLPDLLLCEVATLKSVELLGWYPKGDFTLPEGCLLRWLVVLDTIEWEEWQQKECPASMLLLMCMDLQEWPTGIQETSGLQFLDLYCTDLEDQDLAALQHISHVKLAFQEFSTFLLTGGSWQSLQISGEAGFTVNFFTPDAFVRGTERFLFKSPSEQAGDLFDVLRAACMRQGVACHEFEHAPGYPDGIKYARLSNVKLCRGPDNRDSLLELDEYWPSRANFPELYS</sequence>
<accession>A0ABP1G2M1</accession>
<evidence type="ECO:0000313" key="3">
    <source>
        <dbReference type="Proteomes" id="UP001497392"/>
    </source>
</evidence>
<keyword evidence="3" id="KW-1185">Reference proteome</keyword>
<evidence type="ECO:0000313" key="2">
    <source>
        <dbReference type="EMBL" id="CAL5225524.1"/>
    </source>
</evidence>
<reference evidence="2 3" key="1">
    <citation type="submission" date="2024-06" db="EMBL/GenBank/DDBJ databases">
        <authorList>
            <person name="Kraege A."/>
            <person name="Thomma B."/>
        </authorList>
    </citation>
    <scope>NUCLEOTIDE SEQUENCE [LARGE SCALE GENOMIC DNA]</scope>
</reference>
<dbReference type="Proteomes" id="UP001497392">
    <property type="component" value="Unassembled WGS sequence"/>
</dbReference>
<dbReference type="SUPFAM" id="SSF52047">
    <property type="entry name" value="RNI-like"/>
    <property type="match status" value="1"/>
</dbReference>
<evidence type="ECO:0000256" key="1">
    <source>
        <dbReference type="SAM" id="SignalP"/>
    </source>
</evidence>
<dbReference type="EMBL" id="CAXHTA020000012">
    <property type="protein sequence ID" value="CAL5225524.1"/>
    <property type="molecule type" value="Genomic_DNA"/>
</dbReference>